<evidence type="ECO:0000313" key="5">
    <source>
        <dbReference type="Proteomes" id="UP000010472"/>
    </source>
</evidence>
<keyword evidence="2" id="KW-1133">Transmembrane helix</keyword>
<evidence type="ECO:0000256" key="3">
    <source>
        <dbReference type="SAM" id="SignalP"/>
    </source>
</evidence>
<reference evidence="4 5" key="1">
    <citation type="submission" date="2012-06" db="EMBL/GenBank/DDBJ databases">
        <title>Finished chromosome of genome of Crinalium epipsammum PCC 9333.</title>
        <authorList>
            <consortium name="US DOE Joint Genome Institute"/>
            <person name="Gugger M."/>
            <person name="Coursin T."/>
            <person name="Rippka R."/>
            <person name="Tandeau De Marsac N."/>
            <person name="Huntemann M."/>
            <person name="Wei C.-L."/>
            <person name="Han J."/>
            <person name="Detter J.C."/>
            <person name="Han C."/>
            <person name="Tapia R."/>
            <person name="Davenport K."/>
            <person name="Daligault H."/>
            <person name="Erkkila T."/>
            <person name="Gu W."/>
            <person name="Munk A.C.C."/>
            <person name="Teshima H."/>
            <person name="Xu Y."/>
            <person name="Chain P."/>
            <person name="Chen A."/>
            <person name="Krypides N."/>
            <person name="Mavromatis K."/>
            <person name="Markowitz V."/>
            <person name="Szeto E."/>
            <person name="Ivanova N."/>
            <person name="Mikhailova N."/>
            <person name="Ovchinnikova G."/>
            <person name="Pagani I."/>
            <person name="Pati A."/>
            <person name="Goodwin L."/>
            <person name="Peters L."/>
            <person name="Pitluck S."/>
            <person name="Woyke T."/>
            <person name="Kerfeld C."/>
        </authorList>
    </citation>
    <scope>NUCLEOTIDE SEQUENCE [LARGE SCALE GENOMIC DNA]</scope>
    <source>
        <strain evidence="4 5">PCC 9333</strain>
    </source>
</reference>
<feature type="region of interest" description="Disordered" evidence="1">
    <location>
        <begin position="439"/>
        <end position="460"/>
    </location>
</feature>
<dbReference type="SUPFAM" id="SSF52540">
    <property type="entry name" value="P-loop containing nucleoside triphosphate hydrolases"/>
    <property type="match status" value="1"/>
</dbReference>
<keyword evidence="2" id="KW-0472">Membrane</keyword>
<proteinExistence type="predicted"/>
<protein>
    <recommendedName>
        <fullName evidence="6">Zona occludens toxin N-terminal domain-containing protein</fullName>
    </recommendedName>
</protein>
<dbReference type="STRING" id="1173022.Cri9333_0567"/>
<dbReference type="Proteomes" id="UP000010472">
    <property type="component" value="Chromosome"/>
</dbReference>
<dbReference type="AlphaFoldDB" id="K9VVJ2"/>
<name>K9VVJ2_9CYAN</name>
<feature type="signal peptide" evidence="3">
    <location>
        <begin position="1"/>
        <end position="24"/>
    </location>
</feature>
<dbReference type="RefSeq" id="WP_015201651.1">
    <property type="nucleotide sequence ID" value="NC_019753.1"/>
</dbReference>
<dbReference type="KEGG" id="cep:Cri9333_0567"/>
<feature type="compositionally biased region" description="Pro residues" evidence="1">
    <location>
        <begin position="102"/>
        <end position="113"/>
    </location>
</feature>
<accession>K9VVJ2</accession>
<dbReference type="eggNOG" id="ENOG5033YCM">
    <property type="taxonomic scope" value="Bacteria"/>
</dbReference>
<evidence type="ECO:0008006" key="6">
    <source>
        <dbReference type="Google" id="ProtNLM"/>
    </source>
</evidence>
<dbReference type="InterPro" id="IPR027417">
    <property type="entry name" value="P-loop_NTPase"/>
</dbReference>
<feature type="transmembrane region" description="Helical" evidence="2">
    <location>
        <begin position="57"/>
        <end position="78"/>
    </location>
</feature>
<feature type="compositionally biased region" description="Low complexity" evidence="1">
    <location>
        <begin position="151"/>
        <end position="165"/>
    </location>
</feature>
<dbReference type="PATRIC" id="fig|1173022.3.peg.617"/>
<evidence type="ECO:0000256" key="2">
    <source>
        <dbReference type="SAM" id="Phobius"/>
    </source>
</evidence>
<feature type="compositionally biased region" description="Low complexity" evidence="1">
    <location>
        <begin position="178"/>
        <end position="193"/>
    </location>
</feature>
<feature type="compositionally biased region" description="Acidic residues" evidence="1">
    <location>
        <begin position="444"/>
        <end position="460"/>
    </location>
</feature>
<feature type="chain" id="PRO_5003937797" description="Zona occludens toxin N-terminal domain-containing protein" evidence="3">
    <location>
        <begin position="25"/>
        <end position="490"/>
    </location>
</feature>
<feature type="compositionally biased region" description="Low complexity" evidence="1">
    <location>
        <begin position="123"/>
        <end position="141"/>
    </location>
</feature>
<organism evidence="4 5">
    <name type="scientific">Crinalium epipsammum PCC 9333</name>
    <dbReference type="NCBI Taxonomy" id="1173022"/>
    <lineage>
        <taxon>Bacteria</taxon>
        <taxon>Bacillati</taxon>
        <taxon>Cyanobacteriota</taxon>
        <taxon>Cyanophyceae</taxon>
        <taxon>Gomontiellales</taxon>
        <taxon>Gomontiellaceae</taxon>
        <taxon>Crinalium</taxon>
    </lineage>
</organism>
<evidence type="ECO:0000313" key="4">
    <source>
        <dbReference type="EMBL" id="AFZ11517.1"/>
    </source>
</evidence>
<dbReference type="HOGENOM" id="CLU_592753_0_0_3"/>
<dbReference type="OrthoDB" id="504886at2"/>
<gene>
    <name evidence="4" type="ORF">Cri9333_0567</name>
</gene>
<feature type="region of interest" description="Disordered" evidence="1">
    <location>
        <begin position="96"/>
        <end position="199"/>
    </location>
</feature>
<keyword evidence="2" id="KW-0812">Transmembrane</keyword>
<keyword evidence="5" id="KW-1185">Reference proteome</keyword>
<keyword evidence="3" id="KW-0732">Signal</keyword>
<evidence type="ECO:0000256" key="1">
    <source>
        <dbReference type="SAM" id="MobiDB-lite"/>
    </source>
</evidence>
<dbReference type="EMBL" id="CP003620">
    <property type="protein sequence ID" value="AFZ11517.1"/>
    <property type="molecule type" value="Genomic_DNA"/>
</dbReference>
<sequence>MQLTTIAKLAIAPVSLISGLGLLGASFTTTQITQTVTPYSSEQVIVNQPLAEPVKSLLMFGGSAIAVIGSVGGIFAGIEDHRRRIGIQQTNFTQANSYPQLPFAPTPALPLNPQPGQSLRRSPVQQPQQPVQPGQGFQRQPAQVPPRNPANQQLQRQVPPNQQRQAPSPAERLPIRYPKPSSSNSTASNNSGNPPVPQPTEFLDVFDEIRKILLNIPTLLIYGGMGSGKTSKGGWLAAEHLKLGHLVLLVNPLAQWKFFEGIKTYGKGENFKDAAEGIMRFVKEANRRLQLRGISDYNPFSEQHWVLLCDEMTNWEANMPTVVMAALIEVCTQKLRQANMSVIFTSHGKTLTCFGGRSAGNGKFDVLKRQFTMMRCIAKSDPNVEGGKTCAGYAHLEWLDDEDKEATRKLTIPTGMVPPNKQVTPNGQTWYDFRPLLPAQPESAESDDDIINKELDDDETQEKLSTFSEFIKENDLRLENFQPPDEWGDI</sequence>